<reference evidence="1 2" key="1">
    <citation type="submission" date="2019-03" db="EMBL/GenBank/DDBJ databases">
        <title>First draft genome of Liparis tanakae, snailfish: a comprehensive survey of snailfish specific genes.</title>
        <authorList>
            <person name="Kim W."/>
            <person name="Song I."/>
            <person name="Jeong J.-H."/>
            <person name="Kim D."/>
            <person name="Kim S."/>
            <person name="Ryu S."/>
            <person name="Song J.Y."/>
            <person name="Lee S.K."/>
        </authorList>
    </citation>
    <scope>NUCLEOTIDE SEQUENCE [LARGE SCALE GENOMIC DNA]</scope>
    <source>
        <tissue evidence="1">Muscle</tissue>
    </source>
</reference>
<protein>
    <submittedName>
        <fullName evidence="1">Uncharacterized protein</fullName>
    </submittedName>
</protein>
<dbReference type="Proteomes" id="UP000314294">
    <property type="component" value="Unassembled WGS sequence"/>
</dbReference>
<evidence type="ECO:0000313" key="1">
    <source>
        <dbReference type="EMBL" id="TNN54448.1"/>
    </source>
</evidence>
<keyword evidence="2" id="KW-1185">Reference proteome</keyword>
<organism evidence="1 2">
    <name type="scientific">Liparis tanakae</name>
    <name type="common">Tanaka's snailfish</name>
    <dbReference type="NCBI Taxonomy" id="230148"/>
    <lineage>
        <taxon>Eukaryota</taxon>
        <taxon>Metazoa</taxon>
        <taxon>Chordata</taxon>
        <taxon>Craniata</taxon>
        <taxon>Vertebrata</taxon>
        <taxon>Euteleostomi</taxon>
        <taxon>Actinopterygii</taxon>
        <taxon>Neopterygii</taxon>
        <taxon>Teleostei</taxon>
        <taxon>Neoteleostei</taxon>
        <taxon>Acanthomorphata</taxon>
        <taxon>Eupercaria</taxon>
        <taxon>Perciformes</taxon>
        <taxon>Cottioidei</taxon>
        <taxon>Cottales</taxon>
        <taxon>Liparidae</taxon>
        <taxon>Liparis</taxon>
    </lineage>
</organism>
<gene>
    <name evidence="1" type="ORF">EYF80_035357</name>
</gene>
<accession>A0A4Z2GLH3</accession>
<evidence type="ECO:0000313" key="2">
    <source>
        <dbReference type="Proteomes" id="UP000314294"/>
    </source>
</evidence>
<comment type="caution">
    <text evidence="1">The sequence shown here is derived from an EMBL/GenBank/DDBJ whole genome shotgun (WGS) entry which is preliminary data.</text>
</comment>
<name>A0A4Z2GLH3_9TELE</name>
<dbReference type="AlphaFoldDB" id="A0A4Z2GLH3"/>
<proteinExistence type="predicted"/>
<sequence length="91" mass="9988">MERTVNVLKYRRKHQLLLKAENLWRQQLDEPTGEQEQDGVAPAVGALDPLGAQAAVRVGRRHQQAAPGGTHNAVGQEVVFDEAQRAVRGVV</sequence>
<dbReference type="EMBL" id="SRLO01000484">
    <property type="protein sequence ID" value="TNN54448.1"/>
    <property type="molecule type" value="Genomic_DNA"/>
</dbReference>